<evidence type="ECO:0000259" key="1">
    <source>
        <dbReference type="PROSITE" id="PS50830"/>
    </source>
</evidence>
<dbReference type="GO" id="GO:0003676">
    <property type="term" value="F:nucleic acid binding"/>
    <property type="evidence" value="ECO:0007669"/>
    <property type="project" value="InterPro"/>
</dbReference>
<gene>
    <name evidence="2" type="ORF">MalAC0309_0449</name>
</gene>
<sequence length="171" mass="18533">MPRAHLRPLLGMLAAALTVGLGGCALLTEFDQRSNGIDGRPTGVVASITDGDTLRLVVDGEELRVRLIGIDTPELRPAPECFADEATNALARLAPVGTRIGFEYDIDPQDRFERELMYLFAADGTFINLALVEEGYARELHYAPNFRYRDEILVAEAAAQAGGLGLWGACL</sequence>
<evidence type="ECO:0000313" key="3">
    <source>
        <dbReference type="Proteomes" id="UP000218965"/>
    </source>
</evidence>
<organism evidence="2 3">
    <name type="scientific">Microcella alkaliphila</name>
    <dbReference type="NCBI Taxonomy" id="279828"/>
    <lineage>
        <taxon>Bacteria</taxon>
        <taxon>Bacillati</taxon>
        <taxon>Actinomycetota</taxon>
        <taxon>Actinomycetes</taxon>
        <taxon>Micrococcales</taxon>
        <taxon>Microbacteriaceae</taxon>
        <taxon>Microcella</taxon>
    </lineage>
</organism>
<evidence type="ECO:0000313" key="2">
    <source>
        <dbReference type="EMBL" id="BAU31321.1"/>
    </source>
</evidence>
<dbReference type="RefSeq" id="WP_096420453.1">
    <property type="nucleotide sequence ID" value="NZ_AP017315.1"/>
</dbReference>
<proteinExistence type="predicted"/>
<dbReference type="PROSITE" id="PS50830">
    <property type="entry name" value="TNASE_3"/>
    <property type="match status" value="1"/>
</dbReference>
<dbReference type="PROSITE" id="PS01123">
    <property type="entry name" value="TNASE_1"/>
    <property type="match status" value="1"/>
</dbReference>
<accession>A0A0U5B5X8</accession>
<dbReference type="InterPro" id="IPR016071">
    <property type="entry name" value="Staphylococal_nuclease_OB-fold"/>
</dbReference>
<dbReference type="SMART" id="SM00318">
    <property type="entry name" value="SNc"/>
    <property type="match status" value="1"/>
</dbReference>
<dbReference type="SUPFAM" id="SSF50199">
    <property type="entry name" value="Staphylococcal nuclease"/>
    <property type="match status" value="1"/>
</dbReference>
<reference evidence="2 3" key="2">
    <citation type="submission" date="2016-01" db="EMBL/GenBank/DDBJ databases">
        <title>Microcella alkaliphila JAM AC0309 whole genome shotgun sequence.</title>
        <authorList>
            <person name="Kurata A."/>
            <person name="Hirose Y."/>
            <person name="Kishimoto N."/>
            <person name="Kobayashi T."/>
        </authorList>
    </citation>
    <scope>NUCLEOTIDE SEQUENCE [LARGE SCALE GENOMIC DNA]</scope>
    <source>
        <strain evidence="2 3">JAM AC0309</strain>
    </source>
</reference>
<dbReference type="AlphaFoldDB" id="A0A0U5B5X8"/>
<dbReference type="GO" id="GO:0004518">
    <property type="term" value="F:nuclease activity"/>
    <property type="evidence" value="ECO:0007669"/>
    <property type="project" value="InterPro"/>
</dbReference>
<dbReference type="Proteomes" id="UP000218965">
    <property type="component" value="Chromosome"/>
</dbReference>
<dbReference type="InterPro" id="IPR002071">
    <property type="entry name" value="Thermonucl_AS"/>
</dbReference>
<name>A0A0U5B5X8_9MICO</name>
<dbReference type="EMBL" id="AP017315">
    <property type="protein sequence ID" value="BAU31321.1"/>
    <property type="molecule type" value="Genomic_DNA"/>
</dbReference>
<feature type="domain" description="TNase-like" evidence="1">
    <location>
        <begin position="39"/>
        <end position="169"/>
    </location>
</feature>
<dbReference type="OrthoDB" id="5241375at2"/>
<dbReference type="KEGG" id="malk:MalAC0309_0449"/>
<reference evidence="3" key="1">
    <citation type="submission" date="2015-12" db="EMBL/GenBank/DDBJ databases">
        <authorList>
            <person name="Shamseldin A."/>
            <person name="Moawad H."/>
            <person name="Abd El-Rahim W.M."/>
            <person name="Sadowsky M.J."/>
        </authorList>
    </citation>
    <scope>NUCLEOTIDE SEQUENCE [LARGE SCALE GENOMIC DNA]</scope>
    <source>
        <strain evidence="3">JAM AC0309</strain>
    </source>
</reference>
<dbReference type="Pfam" id="PF00565">
    <property type="entry name" value="SNase"/>
    <property type="match status" value="1"/>
</dbReference>
<protein>
    <submittedName>
        <fullName evidence="2">Thermonuclease</fullName>
    </submittedName>
</protein>
<dbReference type="Gene3D" id="2.40.50.90">
    <property type="match status" value="1"/>
</dbReference>
<dbReference type="PROSITE" id="PS51257">
    <property type="entry name" value="PROKAR_LIPOPROTEIN"/>
    <property type="match status" value="1"/>
</dbReference>
<dbReference type="InterPro" id="IPR035437">
    <property type="entry name" value="SNase_OB-fold_sf"/>
</dbReference>